<evidence type="ECO:0000256" key="1">
    <source>
        <dbReference type="ARBA" id="ARBA00023125"/>
    </source>
</evidence>
<feature type="DNA-binding region" description="H-T-H motif" evidence="2">
    <location>
        <begin position="34"/>
        <end position="53"/>
    </location>
</feature>
<dbReference type="InterPro" id="IPR001647">
    <property type="entry name" value="HTH_TetR"/>
</dbReference>
<accession>A0ABM9UMN2</accession>
<feature type="domain" description="HTH tetR-type" evidence="3">
    <location>
        <begin position="11"/>
        <end position="71"/>
    </location>
</feature>
<dbReference type="EMBL" id="CYZR01000002">
    <property type="protein sequence ID" value="CUN55932.1"/>
    <property type="molecule type" value="Genomic_DNA"/>
</dbReference>
<gene>
    <name evidence="4" type="ORF">ERS852473_00474</name>
</gene>
<dbReference type="InterPro" id="IPR050624">
    <property type="entry name" value="HTH-type_Tx_Regulator"/>
</dbReference>
<dbReference type="GO" id="GO:0016301">
    <property type="term" value="F:kinase activity"/>
    <property type="evidence" value="ECO:0007669"/>
    <property type="project" value="UniProtKB-KW"/>
</dbReference>
<proteinExistence type="predicted"/>
<name>A0ABM9UMN2_SARVE</name>
<dbReference type="PANTHER" id="PTHR43479">
    <property type="entry name" value="ACREF/ENVCD OPERON REPRESSOR-RELATED"/>
    <property type="match status" value="1"/>
</dbReference>
<reference evidence="4 5" key="1">
    <citation type="submission" date="2015-09" db="EMBL/GenBank/DDBJ databases">
        <authorList>
            <consortium name="Pathogen Informatics"/>
        </authorList>
    </citation>
    <scope>NUCLEOTIDE SEQUENCE [LARGE SCALE GENOMIC DNA]</scope>
    <source>
        <strain evidence="4 5">2789STDY5834858</strain>
    </source>
</reference>
<evidence type="ECO:0000313" key="4">
    <source>
        <dbReference type="EMBL" id="CUN55932.1"/>
    </source>
</evidence>
<keyword evidence="1 2" id="KW-0238">DNA-binding</keyword>
<dbReference type="InterPro" id="IPR039532">
    <property type="entry name" value="TetR_C_Firmicutes"/>
</dbReference>
<dbReference type="RefSeq" id="WP_055257373.1">
    <property type="nucleotide sequence ID" value="NZ_BCMV01000063.1"/>
</dbReference>
<sequence>MANKKDNQRVKITKKIIKNTLVDMLEDMDINKITVSSLCKRAEINRSTFYNYYDDIYDLLKKIEDEIFNEIKEDVKKHELDGCESFTDTKHILEKIKENKKLYLILAKNYNDKEFFKKVKDIGKSICINRWKRMNPEIDEKYLEALYIVYSNGHFNLMLEWLNGNLEISEKDIIELENKMFNIFPSVYDKDITR</sequence>
<keyword evidence="5" id="KW-1185">Reference proteome</keyword>
<evidence type="ECO:0000256" key="2">
    <source>
        <dbReference type="PROSITE-ProRule" id="PRU00335"/>
    </source>
</evidence>
<dbReference type="SUPFAM" id="SSF46689">
    <property type="entry name" value="Homeodomain-like"/>
    <property type="match status" value="1"/>
</dbReference>
<dbReference type="InterPro" id="IPR009057">
    <property type="entry name" value="Homeodomain-like_sf"/>
</dbReference>
<keyword evidence="4" id="KW-0808">Transferase</keyword>
<keyword evidence="4" id="KW-0418">Kinase</keyword>
<dbReference type="Pfam" id="PF14278">
    <property type="entry name" value="TetR_C_8"/>
    <property type="match status" value="1"/>
</dbReference>
<evidence type="ECO:0000313" key="5">
    <source>
        <dbReference type="Proteomes" id="UP000095488"/>
    </source>
</evidence>
<dbReference type="PROSITE" id="PS50977">
    <property type="entry name" value="HTH_TETR_2"/>
    <property type="match status" value="1"/>
</dbReference>
<organism evidence="4 5">
    <name type="scientific">Sarcina ventriculi</name>
    <name type="common">Clostridium ventriculi</name>
    <dbReference type="NCBI Taxonomy" id="1267"/>
    <lineage>
        <taxon>Bacteria</taxon>
        <taxon>Bacillati</taxon>
        <taxon>Bacillota</taxon>
        <taxon>Clostridia</taxon>
        <taxon>Eubacteriales</taxon>
        <taxon>Clostridiaceae</taxon>
        <taxon>Sarcina</taxon>
    </lineage>
</organism>
<dbReference type="PANTHER" id="PTHR43479:SF7">
    <property type="entry name" value="TETR-FAMILY TRANSCRIPTIONAL REGULATOR"/>
    <property type="match status" value="1"/>
</dbReference>
<dbReference type="Gene3D" id="1.10.357.10">
    <property type="entry name" value="Tetracycline Repressor, domain 2"/>
    <property type="match status" value="1"/>
</dbReference>
<comment type="caution">
    <text evidence="4">The sequence shown here is derived from an EMBL/GenBank/DDBJ whole genome shotgun (WGS) entry which is preliminary data.</text>
</comment>
<evidence type="ECO:0000259" key="3">
    <source>
        <dbReference type="PROSITE" id="PS50977"/>
    </source>
</evidence>
<protein>
    <submittedName>
        <fullName evidence="4">Probable dihydroxyacetone kinase regulator</fullName>
    </submittedName>
</protein>
<dbReference type="Proteomes" id="UP000095488">
    <property type="component" value="Unassembled WGS sequence"/>
</dbReference>